<dbReference type="eggNOG" id="KOG2774">
    <property type="taxonomic scope" value="Eukaryota"/>
</dbReference>
<evidence type="ECO:0000313" key="4">
    <source>
        <dbReference type="EnsemblProtists" id="EOD41834"/>
    </source>
</evidence>
<evidence type="ECO:0000256" key="1">
    <source>
        <dbReference type="ARBA" id="ARBA00007637"/>
    </source>
</evidence>
<dbReference type="PROSITE" id="PS00018">
    <property type="entry name" value="EF_HAND_1"/>
    <property type="match status" value="1"/>
</dbReference>
<accession>A0A0D3L1E9</accession>
<dbReference type="InterPro" id="IPR011992">
    <property type="entry name" value="EF-hand-dom_pair"/>
</dbReference>
<dbReference type="SUPFAM" id="SSF47473">
    <property type="entry name" value="EF-hand"/>
    <property type="match status" value="1"/>
</dbReference>
<feature type="domain" description="EF-hand" evidence="3">
    <location>
        <begin position="368"/>
        <end position="403"/>
    </location>
</feature>
<keyword evidence="2" id="KW-0106">Calcium</keyword>
<keyword evidence="5" id="KW-1185">Reference proteome</keyword>
<dbReference type="InterPro" id="IPR002048">
    <property type="entry name" value="EF_hand_dom"/>
</dbReference>
<dbReference type="AlphaFoldDB" id="A0A0D3L1E9"/>
<dbReference type="Pfam" id="PF01370">
    <property type="entry name" value="Epimerase"/>
    <property type="match status" value="1"/>
</dbReference>
<dbReference type="GO" id="GO:0008743">
    <property type="term" value="F:L-threonine 3-dehydrogenase activity"/>
    <property type="evidence" value="ECO:0007669"/>
    <property type="project" value="TreeGrafter"/>
</dbReference>
<dbReference type="InterPro" id="IPR036291">
    <property type="entry name" value="NAD(P)-bd_dom_sf"/>
</dbReference>
<protein>
    <recommendedName>
        <fullName evidence="3">EF-hand domain-containing protein</fullName>
    </recommendedName>
</protein>
<dbReference type="KEGG" id="ehx:EMIHUDRAFT_194384"/>
<dbReference type="PANTHER" id="PTHR42687:SF1">
    <property type="entry name" value="L-THREONINE 3-DEHYDROGENASE, MITOCHONDRIAL"/>
    <property type="match status" value="1"/>
</dbReference>
<dbReference type="InterPro" id="IPR051225">
    <property type="entry name" value="NAD(P)_epim/dehydratase"/>
</dbReference>
<evidence type="ECO:0000313" key="5">
    <source>
        <dbReference type="Proteomes" id="UP000013827"/>
    </source>
</evidence>
<organism evidence="4 5">
    <name type="scientific">Emiliania huxleyi (strain CCMP1516)</name>
    <dbReference type="NCBI Taxonomy" id="280463"/>
    <lineage>
        <taxon>Eukaryota</taxon>
        <taxon>Haptista</taxon>
        <taxon>Haptophyta</taxon>
        <taxon>Prymnesiophyceae</taxon>
        <taxon>Isochrysidales</taxon>
        <taxon>Noelaerhabdaceae</taxon>
        <taxon>Emiliania</taxon>
    </lineage>
</organism>
<feature type="domain" description="EF-hand" evidence="3">
    <location>
        <begin position="319"/>
        <end position="354"/>
    </location>
</feature>
<evidence type="ECO:0000259" key="3">
    <source>
        <dbReference type="PROSITE" id="PS50222"/>
    </source>
</evidence>
<evidence type="ECO:0000256" key="2">
    <source>
        <dbReference type="ARBA" id="ARBA00022837"/>
    </source>
</evidence>
<name>A0A0D3L1E9_EMIH1</name>
<reference evidence="4" key="2">
    <citation type="submission" date="2024-10" db="UniProtKB">
        <authorList>
            <consortium name="EnsemblProtists"/>
        </authorList>
    </citation>
    <scope>IDENTIFICATION</scope>
</reference>
<dbReference type="SUPFAM" id="SSF51735">
    <property type="entry name" value="NAD(P)-binding Rossmann-fold domains"/>
    <property type="match status" value="1"/>
</dbReference>
<dbReference type="Gene3D" id="1.10.238.10">
    <property type="entry name" value="EF-hand"/>
    <property type="match status" value="1"/>
</dbReference>
<dbReference type="InterPro" id="IPR001509">
    <property type="entry name" value="Epimerase_deHydtase"/>
</dbReference>
<dbReference type="Gene3D" id="3.40.50.720">
    <property type="entry name" value="NAD(P)-binding Rossmann-like Domain"/>
    <property type="match status" value="1"/>
</dbReference>
<dbReference type="OMA" id="ICFTDSI"/>
<reference evidence="5" key="1">
    <citation type="journal article" date="2013" name="Nature">
        <title>Pan genome of the phytoplankton Emiliania underpins its global distribution.</title>
        <authorList>
            <person name="Read B.A."/>
            <person name="Kegel J."/>
            <person name="Klute M.J."/>
            <person name="Kuo A."/>
            <person name="Lefebvre S.C."/>
            <person name="Maumus F."/>
            <person name="Mayer C."/>
            <person name="Miller J."/>
            <person name="Monier A."/>
            <person name="Salamov A."/>
            <person name="Young J."/>
            <person name="Aguilar M."/>
            <person name="Claverie J.M."/>
            <person name="Frickenhaus S."/>
            <person name="Gonzalez K."/>
            <person name="Herman E.K."/>
            <person name="Lin Y.C."/>
            <person name="Napier J."/>
            <person name="Ogata H."/>
            <person name="Sarno A.F."/>
            <person name="Shmutz J."/>
            <person name="Schroeder D."/>
            <person name="de Vargas C."/>
            <person name="Verret F."/>
            <person name="von Dassow P."/>
            <person name="Valentin K."/>
            <person name="Van de Peer Y."/>
            <person name="Wheeler G."/>
            <person name="Dacks J.B."/>
            <person name="Delwiche C.F."/>
            <person name="Dyhrman S.T."/>
            <person name="Glockner G."/>
            <person name="John U."/>
            <person name="Richards T."/>
            <person name="Worden A.Z."/>
            <person name="Zhang X."/>
            <person name="Grigoriev I.V."/>
            <person name="Allen A.E."/>
            <person name="Bidle K."/>
            <person name="Borodovsky M."/>
            <person name="Bowler C."/>
            <person name="Brownlee C."/>
            <person name="Cock J.M."/>
            <person name="Elias M."/>
            <person name="Gladyshev V.N."/>
            <person name="Groth M."/>
            <person name="Guda C."/>
            <person name="Hadaegh A."/>
            <person name="Iglesias-Rodriguez M.D."/>
            <person name="Jenkins J."/>
            <person name="Jones B.M."/>
            <person name="Lawson T."/>
            <person name="Leese F."/>
            <person name="Lindquist E."/>
            <person name="Lobanov A."/>
            <person name="Lomsadze A."/>
            <person name="Malik S.B."/>
            <person name="Marsh M.E."/>
            <person name="Mackinder L."/>
            <person name="Mock T."/>
            <person name="Mueller-Roeber B."/>
            <person name="Pagarete A."/>
            <person name="Parker M."/>
            <person name="Probert I."/>
            <person name="Quesneville H."/>
            <person name="Raines C."/>
            <person name="Rensing S.A."/>
            <person name="Riano-Pachon D.M."/>
            <person name="Richier S."/>
            <person name="Rokitta S."/>
            <person name="Shiraiwa Y."/>
            <person name="Soanes D.M."/>
            <person name="van der Giezen M."/>
            <person name="Wahlund T.M."/>
            <person name="Williams B."/>
            <person name="Wilson W."/>
            <person name="Wolfe G."/>
            <person name="Wurch L.L."/>
        </authorList>
    </citation>
    <scope>NUCLEOTIDE SEQUENCE</scope>
</reference>
<dbReference type="InterPro" id="IPR018247">
    <property type="entry name" value="EF_Hand_1_Ca_BS"/>
</dbReference>
<dbReference type="PROSITE" id="PS50222">
    <property type="entry name" value="EF_HAND_2"/>
    <property type="match status" value="2"/>
</dbReference>
<dbReference type="GeneID" id="17287104"/>
<dbReference type="EnsemblProtists" id="EOD41834">
    <property type="protein sequence ID" value="EOD41834"/>
    <property type="gene ID" value="EMIHUDRAFT_194384"/>
</dbReference>
<dbReference type="GO" id="GO:0006567">
    <property type="term" value="P:L-threonine catabolic process"/>
    <property type="evidence" value="ECO:0007669"/>
    <property type="project" value="TreeGrafter"/>
</dbReference>
<dbReference type="Pfam" id="PF13499">
    <property type="entry name" value="EF-hand_7"/>
    <property type="match status" value="1"/>
</dbReference>
<dbReference type="PANTHER" id="PTHR42687">
    <property type="entry name" value="L-THREONINE 3-DEHYDROGENASE"/>
    <property type="match status" value="1"/>
</dbReference>
<comment type="similarity">
    <text evidence="1">Belongs to the NAD(P)-dependent epimerase/dehydratase family.</text>
</comment>
<sequence length="414" mass="45165">MPASQTLIVGAGGAVGKRLTAALAARGSRVIAADRMPQLPDSITSIASVCVGGVDVRDQEALEHADADTTVWNLAAPLSVETALDPAVAEAVTMGGMSKVLTAMREVGARRICFTDSIGSFGAEAPRSGATARWLTENPTQDPGSDYGRQKRGCRELMAEFASAAGGDPRFAVLPGVLHSEAIWGNGTTEYALDALLAASKGEQYECPVEPDVTLPMIFVDDLMRGLLALQDAEESALHEPENGYAMPGLSFSAEELFEEIRRHVPDFVPTTKLDDNMAKFARLWPDTLSTTEPLRDLGYAPQVAVPKMVETCLEAHAYRKMRAEAFFRAIDADRNGLLDKTEISHFMVTHLIKGREERGWLIQREDLVEEMASKVITEMDLNGDSLVSSEELFEWCRRNTFNGLVEQFVQERA</sequence>
<dbReference type="STRING" id="2903.R1G7L5"/>
<dbReference type="HOGENOM" id="CLU_664669_0_0_1"/>
<proteinExistence type="inferred from homology"/>
<dbReference type="RefSeq" id="XP_005794263.1">
    <property type="nucleotide sequence ID" value="XM_005794206.1"/>
</dbReference>
<dbReference type="Proteomes" id="UP000013827">
    <property type="component" value="Unassembled WGS sequence"/>
</dbReference>
<dbReference type="GO" id="GO:0005509">
    <property type="term" value="F:calcium ion binding"/>
    <property type="evidence" value="ECO:0007669"/>
    <property type="project" value="InterPro"/>
</dbReference>
<dbReference type="PaxDb" id="2903-EOD41834"/>